<evidence type="ECO:0000313" key="1">
    <source>
        <dbReference type="EMBL" id="KAJ6993996.1"/>
    </source>
</evidence>
<dbReference type="EMBL" id="JAQIZT010000006">
    <property type="protein sequence ID" value="KAJ6993996.1"/>
    <property type="molecule type" value="Genomic_DNA"/>
</dbReference>
<keyword evidence="2" id="KW-1185">Reference proteome</keyword>
<name>A0AAD6QP99_9ROSI</name>
<dbReference type="AlphaFoldDB" id="A0AAD6QP99"/>
<sequence>MIIMIKILLLSRRFGRHFIKNIVPKKLFPKSMLALPKV</sequence>
<comment type="caution">
    <text evidence="1">The sequence shown here is derived from an EMBL/GenBank/DDBJ whole genome shotgun (WGS) entry which is preliminary data.</text>
</comment>
<gene>
    <name evidence="1" type="ORF">NC653_016968</name>
</gene>
<reference evidence="1" key="1">
    <citation type="journal article" date="2023" name="Mol. Ecol. Resour.">
        <title>Chromosome-level genome assembly of a triploid poplar Populus alba 'Berolinensis'.</title>
        <authorList>
            <person name="Chen S."/>
            <person name="Yu Y."/>
            <person name="Wang X."/>
            <person name="Wang S."/>
            <person name="Zhang T."/>
            <person name="Zhou Y."/>
            <person name="He R."/>
            <person name="Meng N."/>
            <person name="Wang Y."/>
            <person name="Liu W."/>
            <person name="Liu Z."/>
            <person name="Liu J."/>
            <person name="Guo Q."/>
            <person name="Huang H."/>
            <person name="Sederoff R.R."/>
            <person name="Wang G."/>
            <person name="Qu G."/>
            <person name="Chen S."/>
        </authorList>
    </citation>
    <scope>NUCLEOTIDE SEQUENCE</scope>
    <source>
        <strain evidence="1">SC-2020</strain>
    </source>
</reference>
<dbReference type="Proteomes" id="UP001164929">
    <property type="component" value="Chromosome 6"/>
</dbReference>
<organism evidence="1 2">
    <name type="scientific">Populus alba x Populus x berolinensis</name>
    <dbReference type="NCBI Taxonomy" id="444605"/>
    <lineage>
        <taxon>Eukaryota</taxon>
        <taxon>Viridiplantae</taxon>
        <taxon>Streptophyta</taxon>
        <taxon>Embryophyta</taxon>
        <taxon>Tracheophyta</taxon>
        <taxon>Spermatophyta</taxon>
        <taxon>Magnoliopsida</taxon>
        <taxon>eudicotyledons</taxon>
        <taxon>Gunneridae</taxon>
        <taxon>Pentapetalae</taxon>
        <taxon>rosids</taxon>
        <taxon>fabids</taxon>
        <taxon>Malpighiales</taxon>
        <taxon>Salicaceae</taxon>
        <taxon>Saliceae</taxon>
        <taxon>Populus</taxon>
    </lineage>
</organism>
<protein>
    <submittedName>
        <fullName evidence="1">Uncharacterized protein</fullName>
    </submittedName>
</protein>
<accession>A0AAD6QP99</accession>
<proteinExistence type="predicted"/>
<evidence type="ECO:0000313" key="2">
    <source>
        <dbReference type="Proteomes" id="UP001164929"/>
    </source>
</evidence>